<evidence type="ECO:0000256" key="1">
    <source>
        <dbReference type="SAM" id="MobiDB-lite"/>
    </source>
</evidence>
<dbReference type="AlphaFoldDB" id="A0A5E4MWV9"/>
<name>A0A5E4MWV9_9HEMI</name>
<feature type="region of interest" description="Disordered" evidence="1">
    <location>
        <begin position="44"/>
        <end position="66"/>
    </location>
</feature>
<dbReference type="Proteomes" id="UP000325440">
    <property type="component" value="Unassembled WGS sequence"/>
</dbReference>
<gene>
    <name evidence="2" type="ORF">CINCED_3A024638</name>
</gene>
<feature type="compositionally biased region" description="Polar residues" evidence="1">
    <location>
        <begin position="47"/>
        <end position="57"/>
    </location>
</feature>
<organism evidence="2 3">
    <name type="scientific">Cinara cedri</name>
    <dbReference type="NCBI Taxonomy" id="506608"/>
    <lineage>
        <taxon>Eukaryota</taxon>
        <taxon>Metazoa</taxon>
        <taxon>Ecdysozoa</taxon>
        <taxon>Arthropoda</taxon>
        <taxon>Hexapoda</taxon>
        <taxon>Insecta</taxon>
        <taxon>Pterygota</taxon>
        <taxon>Neoptera</taxon>
        <taxon>Paraneoptera</taxon>
        <taxon>Hemiptera</taxon>
        <taxon>Sternorrhyncha</taxon>
        <taxon>Aphidomorpha</taxon>
        <taxon>Aphidoidea</taxon>
        <taxon>Aphididae</taxon>
        <taxon>Lachninae</taxon>
        <taxon>Cinara</taxon>
    </lineage>
</organism>
<accession>A0A5E4MWV9</accession>
<reference evidence="2 3" key="1">
    <citation type="submission" date="2019-08" db="EMBL/GenBank/DDBJ databases">
        <authorList>
            <person name="Alioto T."/>
            <person name="Alioto T."/>
            <person name="Gomez Garrido J."/>
        </authorList>
    </citation>
    <scope>NUCLEOTIDE SEQUENCE [LARGE SCALE GENOMIC DNA]</scope>
</reference>
<dbReference type="EMBL" id="CABPRJ010000978">
    <property type="protein sequence ID" value="VVC33922.1"/>
    <property type="molecule type" value="Genomic_DNA"/>
</dbReference>
<feature type="region of interest" description="Disordered" evidence="1">
    <location>
        <begin position="1"/>
        <end position="23"/>
    </location>
</feature>
<protein>
    <submittedName>
        <fullName evidence="2">Uncharacterized protein</fullName>
    </submittedName>
</protein>
<sequence>MGDIVNKNDRCSKPENELDNYSSQCSSVDKSISDFIKSVESIKKDSTTSLKYSSRDSGSSDEMHITTSSFKNKNKIKMSPIYKKTSCNNRKNINSQLYSSTPLSNSEHSVNGITEHISKRIEQLQKHLVKSSAGKLSIKQLKKYEKDINSSNQKKFKSDSDKKKLQKEIHFKKIVKKIIKIRMNILLKTNLLFYHQQTTQKVVVIIMLNY</sequence>
<evidence type="ECO:0000313" key="3">
    <source>
        <dbReference type="Proteomes" id="UP000325440"/>
    </source>
</evidence>
<feature type="compositionally biased region" description="Basic and acidic residues" evidence="1">
    <location>
        <begin position="1"/>
        <end position="16"/>
    </location>
</feature>
<keyword evidence="3" id="KW-1185">Reference proteome</keyword>
<dbReference type="OrthoDB" id="10250504at2759"/>
<proteinExistence type="predicted"/>
<evidence type="ECO:0000313" key="2">
    <source>
        <dbReference type="EMBL" id="VVC33922.1"/>
    </source>
</evidence>